<keyword evidence="1" id="KW-0540">Nuclease</keyword>
<protein>
    <submittedName>
        <fullName evidence="7">Mannonate oxidoreductase</fullName>
    </submittedName>
</protein>
<comment type="caution">
    <text evidence="7">The sequence shown here is derived from an EMBL/GenBank/DDBJ whole genome shotgun (WGS) entry which is preliminary data.</text>
</comment>
<dbReference type="InterPro" id="IPR005747">
    <property type="entry name" value="MutS2"/>
</dbReference>
<accession>A0ABP3TZ98</accession>
<dbReference type="EMBL" id="BAAACF010000001">
    <property type="protein sequence ID" value="GAA0721209.1"/>
    <property type="molecule type" value="Genomic_DNA"/>
</dbReference>
<dbReference type="InterPro" id="IPR027417">
    <property type="entry name" value="P-loop_NTPase"/>
</dbReference>
<evidence type="ECO:0000313" key="7">
    <source>
        <dbReference type="EMBL" id="GAA0721209.1"/>
    </source>
</evidence>
<dbReference type="Gene3D" id="3.40.50.300">
    <property type="entry name" value="P-loop containing nucleotide triphosphate hydrolases"/>
    <property type="match status" value="1"/>
</dbReference>
<dbReference type="InterPro" id="IPR036187">
    <property type="entry name" value="DNA_mismatch_repair_MutS_sf"/>
</dbReference>
<dbReference type="Pfam" id="PF00488">
    <property type="entry name" value="MutS_V"/>
    <property type="match status" value="1"/>
</dbReference>
<evidence type="ECO:0000256" key="2">
    <source>
        <dbReference type="ARBA" id="ARBA00022741"/>
    </source>
</evidence>
<evidence type="ECO:0000256" key="4">
    <source>
        <dbReference type="ARBA" id="ARBA00023125"/>
    </source>
</evidence>
<sequence>MNNNTFEKLQYNELKEIVKSYCVSGLGRELIDKLEPSINIKTVQRRLKETSEAKTLLNITSHIPLEGLFNIKDNIEKIEKGGILEGEELTIVSNFLRGCRRIKQYMMDKEGYAPMLSSYSKNISELKSVEEEINNSIKGNTVDSSASKELRRIRRLIESTEGKIEEKLNKFLTSSGNKKYIQEFYISKRNDRYVIPIKATYKNEVAGTIVDTSSKGSTVFIEPSSISKLNIELICLKSEEAAEVYQILSYLTGLVYESLRDIKINLELMAEYDMVFAKGKYSKAIDGMEPKINHYGYTKILKGKHPLLTGNIVPLDIEIGDSYRSLIITGPNAGGKTVVLKTLGLLTLALQSGFHVSCQEGTEISIFEKIFVDIGDNQSLENSLSTFSSHVNNIAKILKESNKSTMLLFDEIGTGTEPNEGAGLAISILEEFYHMGCITTASTHYGEIKKFGENHPHFQNACMKFNQETLEPLYKLIIGKSGESNALWIAKKMGIKNSVINRAKEYIDKKDYNYNLISESKIKVEKVYEEENNAEKDYEYKIGDKVRLLDHKDFGIIYKEKDEFNNVKVLFENKIMVVNSKRLELSIKAQELYPKDYDLNSLFTSYKERKLEKDIERGSKKALKKIQKEIRKK</sequence>
<dbReference type="PIRSF" id="PIRSF005814">
    <property type="entry name" value="MutS_YshD"/>
    <property type="match status" value="1"/>
</dbReference>
<dbReference type="PANTHER" id="PTHR48466">
    <property type="entry name" value="OS10G0509000 PROTEIN-RELATED"/>
    <property type="match status" value="1"/>
</dbReference>
<name>A0ABP3TZ98_9CLOT</name>
<dbReference type="SMART" id="SM00533">
    <property type="entry name" value="MUTSd"/>
    <property type="match status" value="1"/>
</dbReference>
<dbReference type="RefSeq" id="WP_343767638.1">
    <property type="nucleotide sequence ID" value="NZ_BAAACF010000001.1"/>
</dbReference>
<dbReference type="PANTHER" id="PTHR48466:SF2">
    <property type="entry name" value="OS10G0509000 PROTEIN"/>
    <property type="match status" value="1"/>
</dbReference>
<keyword evidence="2" id="KW-0547">Nucleotide-binding</keyword>
<dbReference type="SUPFAM" id="SSF48334">
    <property type="entry name" value="DNA repair protein MutS, domain III"/>
    <property type="match status" value="1"/>
</dbReference>
<dbReference type="Proteomes" id="UP001500339">
    <property type="component" value="Unassembled WGS sequence"/>
</dbReference>
<gene>
    <name evidence="7" type="ORF">GCM10008905_11410</name>
</gene>
<dbReference type="InterPro" id="IPR000432">
    <property type="entry name" value="DNA_mismatch_repair_MutS_C"/>
</dbReference>
<dbReference type="SUPFAM" id="SSF52540">
    <property type="entry name" value="P-loop containing nucleoside triphosphate hydrolases"/>
    <property type="match status" value="1"/>
</dbReference>
<evidence type="ECO:0000259" key="6">
    <source>
        <dbReference type="SMART" id="SM00534"/>
    </source>
</evidence>
<keyword evidence="3" id="KW-0067">ATP-binding</keyword>
<feature type="domain" description="DNA mismatch repair protein MutS core" evidence="5">
    <location>
        <begin position="9"/>
        <end position="311"/>
    </location>
</feature>
<evidence type="ECO:0000259" key="5">
    <source>
        <dbReference type="SMART" id="SM00533"/>
    </source>
</evidence>
<dbReference type="NCBIfam" id="TIGR01069">
    <property type="entry name" value="mutS2"/>
    <property type="match status" value="1"/>
</dbReference>
<evidence type="ECO:0000256" key="1">
    <source>
        <dbReference type="ARBA" id="ARBA00022722"/>
    </source>
</evidence>
<dbReference type="SMART" id="SM00534">
    <property type="entry name" value="MUTSac"/>
    <property type="match status" value="1"/>
</dbReference>
<organism evidence="7 8">
    <name type="scientific">Clostridium malenominatum</name>
    <dbReference type="NCBI Taxonomy" id="1539"/>
    <lineage>
        <taxon>Bacteria</taxon>
        <taxon>Bacillati</taxon>
        <taxon>Bacillota</taxon>
        <taxon>Clostridia</taxon>
        <taxon>Eubacteriales</taxon>
        <taxon>Clostridiaceae</taxon>
        <taxon>Clostridium</taxon>
    </lineage>
</organism>
<reference evidence="8" key="1">
    <citation type="journal article" date="2019" name="Int. J. Syst. Evol. Microbiol.">
        <title>The Global Catalogue of Microorganisms (GCM) 10K type strain sequencing project: providing services to taxonomists for standard genome sequencing and annotation.</title>
        <authorList>
            <consortium name="The Broad Institute Genomics Platform"/>
            <consortium name="The Broad Institute Genome Sequencing Center for Infectious Disease"/>
            <person name="Wu L."/>
            <person name="Ma J."/>
        </authorList>
    </citation>
    <scope>NUCLEOTIDE SEQUENCE [LARGE SCALE GENOMIC DNA]</scope>
    <source>
        <strain evidence="8">JCM 1405</strain>
    </source>
</reference>
<keyword evidence="4" id="KW-0238">DNA-binding</keyword>
<dbReference type="InterPro" id="IPR045076">
    <property type="entry name" value="MutS"/>
</dbReference>
<evidence type="ECO:0000256" key="3">
    <source>
        <dbReference type="ARBA" id="ARBA00022840"/>
    </source>
</evidence>
<evidence type="ECO:0000313" key="8">
    <source>
        <dbReference type="Proteomes" id="UP001500339"/>
    </source>
</evidence>
<dbReference type="InterPro" id="IPR007696">
    <property type="entry name" value="DNA_mismatch_repair_MutS_core"/>
</dbReference>
<proteinExistence type="predicted"/>
<feature type="domain" description="DNA mismatch repair proteins mutS family" evidence="6">
    <location>
        <begin position="323"/>
        <end position="508"/>
    </location>
</feature>
<keyword evidence="1" id="KW-0378">Hydrolase</keyword>
<keyword evidence="8" id="KW-1185">Reference proteome</keyword>